<dbReference type="EMBL" id="JACTVM010000003">
    <property type="protein sequence ID" value="MBC9227028.1"/>
    <property type="molecule type" value="Genomic_DNA"/>
</dbReference>
<protein>
    <submittedName>
        <fullName evidence="2">Phosphotransferase</fullName>
    </submittedName>
</protein>
<gene>
    <name evidence="2" type="ORF">IBG24_11930</name>
</gene>
<dbReference type="SUPFAM" id="SSF56112">
    <property type="entry name" value="Protein kinase-like (PK-like)"/>
    <property type="match status" value="1"/>
</dbReference>
<proteinExistence type="predicted"/>
<dbReference type="Proteomes" id="UP000620591">
    <property type="component" value="Unassembled WGS sequence"/>
</dbReference>
<feature type="domain" description="Aminoglycoside phosphotransferase" evidence="1">
    <location>
        <begin position="101"/>
        <end position="236"/>
    </location>
</feature>
<dbReference type="Pfam" id="PF01636">
    <property type="entry name" value="APH"/>
    <property type="match status" value="1"/>
</dbReference>
<dbReference type="AlphaFoldDB" id="A0A8I0EWS4"/>
<evidence type="ECO:0000259" key="1">
    <source>
        <dbReference type="Pfam" id="PF01636"/>
    </source>
</evidence>
<name>A0A8I0EWS4_9ACTN</name>
<evidence type="ECO:0000313" key="3">
    <source>
        <dbReference type="Proteomes" id="UP000620591"/>
    </source>
</evidence>
<dbReference type="InterPro" id="IPR011009">
    <property type="entry name" value="Kinase-like_dom_sf"/>
</dbReference>
<evidence type="ECO:0000313" key="2">
    <source>
        <dbReference type="EMBL" id="MBC9227028.1"/>
    </source>
</evidence>
<dbReference type="GO" id="GO:0016740">
    <property type="term" value="F:transferase activity"/>
    <property type="evidence" value="ECO:0007669"/>
    <property type="project" value="UniProtKB-KW"/>
</dbReference>
<comment type="caution">
    <text evidence="2">The sequence shown here is derived from an EMBL/GenBank/DDBJ whole genome shotgun (WGS) entry which is preliminary data.</text>
</comment>
<accession>A0A8I0EWS4</accession>
<organism evidence="2 3">
    <name type="scientific">Aeromicrobium senzhongii</name>
    <dbReference type="NCBI Taxonomy" id="2663859"/>
    <lineage>
        <taxon>Bacteria</taxon>
        <taxon>Bacillati</taxon>
        <taxon>Actinomycetota</taxon>
        <taxon>Actinomycetes</taxon>
        <taxon>Propionibacteriales</taxon>
        <taxon>Nocardioidaceae</taxon>
        <taxon>Aeromicrobium</taxon>
    </lineage>
</organism>
<sequence length="320" mass="35269">MVHEPFSTRVATPQWRTEAQGWIRAALADHAIAVTGTIEQPRIRPWSTQLTVPTDRGVVWFKAACPSMAFEPALQQALARLVPGSVQHPLAVERDRGWMLTLDHGPTLADQRTATLEDWRLALAEAARVQRALVPHRAELLATGLPDAGPETVVGRFDRLLQLHEHATAGHGALVAPERIVELRGRRSELVDACAELAESSVPSTWQHGDLHPGNLHEDERIAFFDLGDGMWAHAIEILSVPYGVVTGEGSVPWPEVVTAWTEAWEIEPAEFDRLWRASALTHAVNRAVTWHRALVTATGAEIDEWGDAVEHHLASMLDA</sequence>
<keyword evidence="2" id="KW-0808">Transferase</keyword>
<dbReference type="RefSeq" id="WP_187769706.1">
    <property type="nucleotide sequence ID" value="NZ_JACTVM010000003.1"/>
</dbReference>
<reference evidence="2" key="1">
    <citation type="submission" date="2020-09" db="EMBL/GenBank/DDBJ databases">
        <title>Novel species in genus Aeromicrobium.</title>
        <authorList>
            <person name="Zhang G."/>
        </authorList>
    </citation>
    <scope>NUCLEOTIDE SEQUENCE</scope>
    <source>
        <strain evidence="2">Zg-636</strain>
    </source>
</reference>
<dbReference type="InterPro" id="IPR002575">
    <property type="entry name" value="Aminoglycoside_PTrfase"/>
</dbReference>